<feature type="transmembrane region" description="Helical" evidence="1">
    <location>
        <begin position="12"/>
        <end position="32"/>
    </location>
</feature>
<keyword evidence="1" id="KW-1133">Transmembrane helix</keyword>
<name>A0A5K1VHL2_ENTHI</name>
<proteinExistence type="predicted"/>
<feature type="transmembrane region" description="Helical" evidence="1">
    <location>
        <begin position="73"/>
        <end position="95"/>
    </location>
</feature>
<dbReference type="OMA" id="QWITKSN"/>
<evidence type="ECO:0008006" key="4">
    <source>
        <dbReference type="Google" id="ProtNLM"/>
    </source>
</evidence>
<dbReference type="Proteomes" id="UP000078387">
    <property type="component" value="Unassembled WGS sequence"/>
</dbReference>
<reference evidence="2 3" key="1">
    <citation type="submission" date="2016-05" db="EMBL/GenBank/DDBJ databases">
        <title>First whole genome sequencing of Entamoeba histolytica HM1:IMSS-clone-6.</title>
        <authorList>
            <person name="Mukherjee Avik.K."/>
            <person name="Izumyama S."/>
            <person name="Nakada-Tsukui K."/>
            <person name="Nozaki T."/>
        </authorList>
    </citation>
    <scope>NUCLEOTIDE SEQUENCE [LARGE SCALE GENOMIC DNA]</scope>
    <source>
        <strain evidence="2 3">HM1:IMSS clone 6</strain>
    </source>
</reference>
<comment type="caution">
    <text evidence="2">The sequence shown here is derived from an EMBL/GenBank/DDBJ whole genome shotgun (WGS) entry which is preliminary data.</text>
</comment>
<sequence length="196" mass="22448">MNKNQSKKILCISQIVMSLLFLLIGLITSIKYMKQDFIGIRLISVGFSFIVTGIIGVISGYFMSDTYPKKFSILLECFTVLFTIVLIITSIRLIYNVKKVNDQSLQLHSVERNFKCCGWNHYYDCNVTTPRGRNCYKAVGIGLKSLGYMSIIFLLLILFIESLLFCLYWITKSNKAHLEDQETDPLLPNEDDLAPF</sequence>
<evidence type="ECO:0000313" key="3">
    <source>
        <dbReference type="Proteomes" id="UP000078387"/>
    </source>
</evidence>
<dbReference type="AlphaFoldDB" id="A0A5K1VHL2"/>
<evidence type="ECO:0000313" key="2">
    <source>
        <dbReference type="EMBL" id="GAT96027.1"/>
    </source>
</evidence>
<keyword evidence="1" id="KW-0812">Transmembrane</keyword>
<accession>A0A5K1VHL2</accession>
<gene>
    <name evidence="2" type="ORF">CL6EHI_016390</name>
</gene>
<protein>
    <recommendedName>
        <fullName evidence="4">Tetraspanin family protein</fullName>
    </recommendedName>
</protein>
<dbReference type="VEuPathDB" id="AmoebaDB:EHI5A_042920"/>
<keyword evidence="1" id="KW-0472">Membrane</keyword>
<dbReference type="VEuPathDB" id="AmoebaDB:EHI8A_021650"/>
<evidence type="ECO:0000256" key="1">
    <source>
        <dbReference type="SAM" id="Phobius"/>
    </source>
</evidence>
<feature type="transmembrane region" description="Helical" evidence="1">
    <location>
        <begin position="38"/>
        <end position="61"/>
    </location>
</feature>
<dbReference type="EMBL" id="BDEQ01000001">
    <property type="protein sequence ID" value="GAT96027.1"/>
    <property type="molecule type" value="Genomic_DNA"/>
</dbReference>
<feature type="transmembrane region" description="Helical" evidence="1">
    <location>
        <begin position="146"/>
        <end position="170"/>
    </location>
</feature>
<organism evidence="2 3">
    <name type="scientific">Entamoeba histolytica</name>
    <dbReference type="NCBI Taxonomy" id="5759"/>
    <lineage>
        <taxon>Eukaryota</taxon>
        <taxon>Amoebozoa</taxon>
        <taxon>Evosea</taxon>
        <taxon>Archamoebae</taxon>
        <taxon>Mastigamoebida</taxon>
        <taxon>Entamoebidae</taxon>
        <taxon>Entamoeba</taxon>
    </lineage>
</organism>
<dbReference type="VEuPathDB" id="AmoebaDB:EHI7A_023170"/>
<dbReference type="VEuPathDB" id="AmoebaDB:KM1_053350"/>
<dbReference type="VEuPathDB" id="AmoebaDB:EHI_016390"/>